<evidence type="ECO:0000256" key="1">
    <source>
        <dbReference type="SAM" id="MobiDB-lite"/>
    </source>
</evidence>
<comment type="caution">
    <text evidence="2">The sequence shown here is derived from an EMBL/GenBank/DDBJ whole genome shotgun (WGS) entry which is preliminary data.</text>
</comment>
<protein>
    <submittedName>
        <fullName evidence="2">Uncharacterized protein</fullName>
    </submittedName>
</protein>
<keyword evidence="3" id="KW-1185">Reference proteome</keyword>
<gene>
    <name evidence="2" type="ORF">ColSpa_08464</name>
</gene>
<reference evidence="2 3" key="1">
    <citation type="submission" date="2022-03" db="EMBL/GenBank/DDBJ databases">
        <title>Genome data of Colletotrichum spp.</title>
        <authorList>
            <person name="Utami Y.D."/>
            <person name="Hiruma K."/>
        </authorList>
    </citation>
    <scope>NUCLEOTIDE SEQUENCE [LARGE SCALE GENOMIC DNA]</scope>
    <source>
        <strain evidence="2 3">MAFF 239500</strain>
    </source>
</reference>
<accession>A0AA37P9S7</accession>
<feature type="region of interest" description="Disordered" evidence="1">
    <location>
        <begin position="96"/>
        <end position="117"/>
    </location>
</feature>
<evidence type="ECO:0000313" key="3">
    <source>
        <dbReference type="Proteomes" id="UP001055115"/>
    </source>
</evidence>
<sequence>MPPSRPTARCCRVVQQQIRAPLDNIWITEGVLASAFERYCHVSRLTRRKSSSVPGPLENRRRLGKRKMTDLHMNTQPTLPPWAIEFPVDLSQWKWQPPTQRSSEKNRDLQSQQSQPVPSRILQWWTNKVEPKEEELDRIGAEHQSGIEFHRQLAKARAAVAASTPNAIGPAYYNFIGSLQEDLKMGVLDSEAVDMAVSTFPSSLIDTGVDGEVVNASIEMFLSAVVNGIASSKVLGPSEFDARLWNLLLNRISQLPANDATILLFQTTLDAIPRQYVNDAHEGIVAAVQALAVSQLPGRGRAADIGVALRCLSPTDHGALLDGMEAAIYEGSAAFEEETRQKLRFLWLQTLAHMPHVDTSYLLDACVRSAYFDGERFSLVGRDLSRLLIQYWATRGFLSEHKAVEAAWDRDSSNHPELNFAWLATHICDLEPRGYRNGRQVAVLMSFFRVLRRLGREKELMASLQSFCETREKVTILPFKLLAMASRDHNAALEIFMFLETHATKLDGKLKAQWNWMSWMHYVKPMIEDKSVNPLVIWKLVNCGVGRSFRKTVQQPQRLMKKRTRLMENMALWFSQADHFTDAMALRQVCRCVGWLRGHNIALSDKVLVALLSVVTREFKRGEFGRTSRLAWFLDLLEQHQGPDERRAVAQVLQRWRITNGDLYAVAKRRAEERAQK</sequence>
<dbReference type="Proteomes" id="UP001055115">
    <property type="component" value="Unassembled WGS sequence"/>
</dbReference>
<organism evidence="2 3">
    <name type="scientific">Colletotrichum spaethianum</name>
    <dbReference type="NCBI Taxonomy" id="700344"/>
    <lineage>
        <taxon>Eukaryota</taxon>
        <taxon>Fungi</taxon>
        <taxon>Dikarya</taxon>
        <taxon>Ascomycota</taxon>
        <taxon>Pezizomycotina</taxon>
        <taxon>Sordariomycetes</taxon>
        <taxon>Hypocreomycetidae</taxon>
        <taxon>Glomerellales</taxon>
        <taxon>Glomerellaceae</taxon>
        <taxon>Colletotrichum</taxon>
        <taxon>Colletotrichum spaethianum species complex</taxon>
    </lineage>
</organism>
<evidence type="ECO:0000313" key="2">
    <source>
        <dbReference type="EMBL" id="GKT48283.1"/>
    </source>
</evidence>
<dbReference type="EMBL" id="BQXU01000023">
    <property type="protein sequence ID" value="GKT48283.1"/>
    <property type="molecule type" value="Genomic_DNA"/>
</dbReference>
<proteinExistence type="predicted"/>
<name>A0AA37P9S7_9PEZI</name>
<dbReference type="RefSeq" id="XP_049130633.1">
    <property type="nucleotide sequence ID" value="XM_049274676.1"/>
</dbReference>
<dbReference type="AlphaFoldDB" id="A0AA37P9S7"/>
<dbReference type="GeneID" id="73329266"/>